<dbReference type="AlphaFoldDB" id="A0A803KL34"/>
<dbReference type="Bgee" id="ENSXETG00000014093">
    <property type="expression patterns" value="Expressed in gastrula and 4 other cell types or tissues"/>
</dbReference>
<dbReference type="Xenbase" id="XB-GENE-5852227">
    <property type="gene designation" value="dleu7"/>
</dbReference>
<sequence length="211" mass="22977">MMQRPGMVGVALNHQVTAFHTLRALLQDRGSEPCVLIEEPHPLPITGLTALNDECAGEGTSTSRTRTARELQPDSASLYSASVTTSSALRAGSAAGTKAPTLAQMASQNRLSRVTNSTAQLLLVEQNMLQHLPPERPLGIQLKDSIEFRNICTHMALQEEDRKFDKDVNEAQQCLRTIITNLITALLALNSEFCAAAAEDLRSILKKLTED</sequence>
<accession>A0A803KL34</accession>
<reference evidence="1" key="2">
    <citation type="submission" date="2011-06" db="UniProtKB">
        <authorList>
            <consortium name="Ensembl"/>
        </authorList>
    </citation>
    <scope>IDENTIFICATION</scope>
</reference>
<gene>
    <name evidence="1" type="primary">dleu7</name>
</gene>
<name>A0A803KL34_XENTR</name>
<protein>
    <submittedName>
        <fullName evidence="1">Deleted in lymphocytic leukemia, 7</fullName>
    </submittedName>
</protein>
<dbReference type="Ensembl" id="ENSXETT00000049060">
    <property type="protein sequence ID" value="ENSXETP00000049060"/>
    <property type="gene ID" value="ENSXETG00000014093"/>
</dbReference>
<dbReference type="InParanoid" id="A0A803KL34"/>
<reference evidence="1" key="1">
    <citation type="journal article" date="2010" name="Science">
        <title>The genome of the Western clawed frog Xenopus tropicalis.</title>
        <authorList>
            <person name="Hellsten U."/>
            <person name="Harland R.M."/>
            <person name="Gilchrist M.J."/>
            <person name="Hendrix D."/>
            <person name="Jurka J."/>
            <person name="Kapitonov V."/>
            <person name="Ovcharenko I."/>
            <person name="Putnam N.H."/>
            <person name="Shu S."/>
            <person name="Taher L."/>
            <person name="Blitz I.L."/>
            <person name="Blumberg B."/>
            <person name="Dichmann D.S."/>
            <person name="Dubchak I."/>
            <person name="Amaya E."/>
            <person name="Detter J.C."/>
            <person name="Fletcher R."/>
            <person name="Gerhard D.S."/>
            <person name="Goodstein D."/>
            <person name="Graves T."/>
            <person name="Grigoriev I.V."/>
            <person name="Grimwood J."/>
            <person name="Kawashima T."/>
            <person name="Lindquist E."/>
            <person name="Lucas S.M."/>
            <person name="Mead P.E."/>
            <person name="Mitros T."/>
            <person name="Ogino H."/>
            <person name="Ohta Y."/>
            <person name="Poliakov A.V."/>
            <person name="Pollet N."/>
            <person name="Robert J."/>
            <person name="Salamov A."/>
            <person name="Sater A.K."/>
            <person name="Schmutz J."/>
            <person name="Terry A."/>
            <person name="Vize P.D."/>
            <person name="Warren W.C."/>
            <person name="Wells D."/>
            <person name="Wills A."/>
            <person name="Wilson R.K."/>
            <person name="Zimmerman L.B."/>
            <person name="Zorn A.M."/>
            <person name="Grainger R."/>
            <person name="Grammer T."/>
            <person name="Khokha M.K."/>
            <person name="Richardson P.M."/>
            <person name="Rokhsar D.S."/>
        </authorList>
    </citation>
    <scope>NUCLEOTIDE SEQUENCE [LARGE SCALE GENOMIC DNA]</scope>
    <source>
        <strain evidence="1">Nigerian</strain>
    </source>
</reference>
<dbReference type="Pfam" id="PF15760">
    <property type="entry name" value="DLEU7"/>
    <property type="match status" value="1"/>
</dbReference>
<dbReference type="PANTHER" id="PTHR36961">
    <property type="entry name" value="LEUKEMIA-ASSOCIATED PROTEIN 7"/>
    <property type="match status" value="1"/>
</dbReference>
<proteinExistence type="predicted"/>
<dbReference type="GeneTree" id="ENSGT00390000011737"/>
<evidence type="ECO:0000313" key="1">
    <source>
        <dbReference type="Ensembl" id="ENSXETP00000049060"/>
    </source>
</evidence>
<dbReference type="InterPro" id="IPR031510">
    <property type="entry name" value="DLEU7"/>
</dbReference>
<organism evidence="1">
    <name type="scientific">Xenopus tropicalis</name>
    <name type="common">Western clawed frog</name>
    <name type="synonym">Silurana tropicalis</name>
    <dbReference type="NCBI Taxonomy" id="8364"/>
    <lineage>
        <taxon>Eukaryota</taxon>
        <taxon>Metazoa</taxon>
        <taxon>Chordata</taxon>
        <taxon>Craniata</taxon>
        <taxon>Vertebrata</taxon>
        <taxon>Euteleostomi</taxon>
        <taxon>Amphibia</taxon>
        <taxon>Batrachia</taxon>
        <taxon>Anura</taxon>
        <taxon>Pipoidea</taxon>
        <taxon>Pipidae</taxon>
        <taxon>Xenopodinae</taxon>
        <taxon>Xenopus</taxon>
        <taxon>Silurana</taxon>
    </lineage>
</organism>
<dbReference type="PANTHER" id="PTHR36961:SF1">
    <property type="entry name" value="LEUKEMIA-ASSOCIATED PROTEIN 7"/>
    <property type="match status" value="1"/>
</dbReference>